<comment type="caution">
    <text evidence="1">The sequence shown here is derived from an EMBL/GenBank/DDBJ whole genome shotgun (WGS) entry which is preliminary data.</text>
</comment>
<protein>
    <submittedName>
        <fullName evidence="1">Uncharacterized protein</fullName>
    </submittedName>
</protein>
<name>A0A2H0RDF0_9BACT</name>
<evidence type="ECO:0000313" key="1">
    <source>
        <dbReference type="EMBL" id="PIR44507.1"/>
    </source>
</evidence>
<accession>A0A2H0RDF0</accession>
<organism evidence="1 2">
    <name type="scientific">Candidatus Vogelbacteria bacterium CG10_big_fil_rev_8_21_14_0_10_51_16</name>
    <dbReference type="NCBI Taxonomy" id="1975045"/>
    <lineage>
        <taxon>Bacteria</taxon>
        <taxon>Candidatus Vogeliibacteriota</taxon>
    </lineage>
</organism>
<evidence type="ECO:0000313" key="2">
    <source>
        <dbReference type="Proteomes" id="UP000228767"/>
    </source>
</evidence>
<proteinExistence type="predicted"/>
<gene>
    <name evidence="1" type="ORF">COV10_04640</name>
</gene>
<reference evidence="1 2" key="1">
    <citation type="submission" date="2017-09" db="EMBL/GenBank/DDBJ databases">
        <title>Depth-based differentiation of microbial function through sediment-hosted aquifers and enrichment of novel symbionts in the deep terrestrial subsurface.</title>
        <authorList>
            <person name="Probst A.J."/>
            <person name="Ladd B."/>
            <person name="Jarett J.K."/>
            <person name="Geller-Mcgrath D.E."/>
            <person name="Sieber C.M."/>
            <person name="Emerson J.B."/>
            <person name="Anantharaman K."/>
            <person name="Thomas B.C."/>
            <person name="Malmstrom R."/>
            <person name="Stieglmeier M."/>
            <person name="Klingl A."/>
            <person name="Woyke T."/>
            <person name="Ryan C.M."/>
            <person name="Banfield J.F."/>
        </authorList>
    </citation>
    <scope>NUCLEOTIDE SEQUENCE [LARGE SCALE GENOMIC DNA]</scope>
    <source>
        <strain evidence="1">CG10_big_fil_rev_8_21_14_0_10_51_16</strain>
    </source>
</reference>
<sequence>MVFRQKGGDIFEPSLATGIILVGFTNDHRLFLVHHNTLGTDIVNVPDRGKARILTPPHFLA</sequence>
<dbReference type="AlphaFoldDB" id="A0A2H0RDF0"/>
<dbReference type="Proteomes" id="UP000228767">
    <property type="component" value="Unassembled WGS sequence"/>
</dbReference>
<dbReference type="EMBL" id="PCYI01000029">
    <property type="protein sequence ID" value="PIR44507.1"/>
    <property type="molecule type" value="Genomic_DNA"/>
</dbReference>